<keyword evidence="3" id="KW-1185">Reference proteome</keyword>
<feature type="compositionally biased region" description="Polar residues" evidence="1">
    <location>
        <begin position="173"/>
        <end position="187"/>
    </location>
</feature>
<dbReference type="Proteomes" id="UP001218218">
    <property type="component" value="Unassembled WGS sequence"/>
</dbReference>
<reference evidence="2" key="1">
    <citation type="submission" date="2023-03" db="EMBL/GenBank/DDBJ databases">
        <title>Massive genome expansion in bonnet fungi (Mycena s.s.) driven by repeated elements and novel gene families across ecological guilds.</title>
        <authorList>
            <consortium name="Lawrence Berkeley National Laboratory"/>
            <person name="Harder C.B."/>
            <person name="Miyauchi S."/>
            <person name="Viragh M."/>
            <person name="Kuo A."/>
            <person name="Thoen E."/>
            <person name="Andreopoulos B."/>
            <person name="Lu D."/>
            <person name="Skrede I."/>
            <person name="Drula E."/>
            <person name="Henrissat B."/>
            <person name="Morin E."/>
            <person name="Kohler A."/>
            <person name="Barry K."/>
            <person name="LaButti K."/>
            <person name="Morin E."/>
            <person name="Salamov A."/>
            <person name="Lipzen A."/>
            <person name="Mereny Z."/>
            <person name="Hegedus B."/>
            <person name="Baldrian P."/>
            <person name="Stursova M."/>
            <person name="Weitz H."/>
            <person name="Taylor A."/>
            <person name="Grigoriev I.V."/>
            <person name="Nagy L.G."/>
            <person name="Martin F."/>
            <person name="Kauserud H."/>
        </authorList>
    </citation>
    <scope>NUCLEOTIDE SEQUENCE</scope>
    <source>
        <strain evidence="2">CBHHK002</strain>
    </source>
</reference>
<name>A0AAD7F315_9AGAR</name>
<proteinExistence type="predicted"/>
<protein>
    <submittedName>
        <fullName evidence="2">Uncharacterized protein</fullName>
    </submittedName>
</protein>
<dbReference type="EMBL" id="JARIHO010000002">
    <property type="protein sequence ID" value="KAJ7366379.1"/>
    <property type="molecule type" value="Genomic_DNA"/>
</dbReference>
<comment type="caution">
    <text evidence="2">The sequence shown here is derived from an EMBL/GenBank/DDBJ whole genome shotgun (WGS) entry which is preliminary data.</text>
</comment>
<gene>
    <name evidence="2" type="ORF">DFH08DRAFT_929293</name>
</gene>
<feature type="region of interest" description="Disordered" evidence="1">
    <location>
        <begin position="168"/>
        <end position="188"/>
    </location>
</feature>
<evidence type="ECO:0000313" key="2">
    <source>
        <dbReference type="EMBL" id="KAJ7366379.1"/>
    </source>
</evidence>
<accession>A0AAD7F315</accession>
<evidence type="ECO:0000313" key="3">
    <source>
        <dbReference type="Proteomes" id="UP001218218"/>
    </source>
</evidence>
<evidence type="ECO:0000256" key="1">
    <source>
        <dbReference type="SAM" id="MobiDB-lite"/>
    </source>
</evidence>
<sequence>MLAMKTSVSSWNQMCSSTKLCRWGTTSVELQCAHKSNIEAMRTKSSFQAVKRGRMAKGGPKVVRHELECCEVGLRPALHKWIKAILSRPAPRSTNLAQTQTRFGHWARTFKVISVFMDVLKLRVRSTSWPHGMIGMGNAAEWIPQTNFRRRGMVKDRTVPGLVMGTGSGAERANQSFSPSAQNSSESILGRSTRKFRFQSFGVPWATRLQSEQTCETRNASLMCVSCEPKCFGQQFHREGADGRNEISERGDTRMLVVAQFEGLEGGYLQLGFFNKPFDIRL</sequence>
<organism evidence="2 3">
    <name type="scientific">Mycena albidolilacea</name>
    <dbReference type="NCBI Taxonomy" id="1033008"/>
    <lineage>
        <taxon>Eukaryota</taxon>
        <taxon>Fungi</taxon>
        <taxon>Dikarya</taxon>
        <taxon>Basidiomycota</taxon>
        <taxon>Agaricomycotina</taxon>
        <taxon>Agaricomycetes</taxon>
        <taxon>Agaricomycetidae</taxon>
        <taxon>Agaricales</taxon>
        <taxon>Marasmiineae</taxon>
        <taxon>Mycenaceae</taxon>
        <taxon>Mycena</taxon>
    </lineage>
</organism>
<dbReference type="AlphaFoldDB" id="A0AAD7F315"/>